<evidence type="ECO:0000259" key="1">
    <source>
        <dbReference type="Pfam" id="PF13676"/>
    </source>
</evidence>
<reference evidence="2 3" key="1">
    <citation type="submission" date="2019-01" db="EMBL/GenBank/DDBJ databases">
        <title>Sinorhodobacter populi sp. nov. isolated from the symptomatic bark tissue of Populus euramericana canker.</title>
        <authorList>
            <person name="Xu G."/>
        </authorList>
    </citation>
    <scope>NUCLEOTIDE SEQUENCE [LARGE SCALE GENOMIC DNA]</scope>
    <source>
        <strain evidence="2 3">CCTCC AB2012026</strain>
    </source>
</reference>
<evidence type="ECO:0000313" key="3">
    <source>
        <dbReference type="Proteomes" id="UP000286594"/>
    </source>
</evidence>
<protein>
    <submittedName>
        <fullName evidence="2">TIR domain-containing protein</fullName>
    </submittedName>
</protein>
<dbReference type="GO" id="GO:0007165">
    <property type="term" value="P:signal transduction"/>
    <property type="evidence" value="ECO:0007669"/>
    <property type="project" value="InterPro"/>
</dbReference>
<dbReference type="EMBL" id="SAVB01000008">
    <property type="protein sequence ID" value="RWR49869.1"/>
    <property type="molecule type" value="Genomic_DNA"/>
</dbReference>
<dbReference type="InterPro" id="IPR000157">
    <property type="entry name" value="TIR_dom"/>
</dbReference>
<proteinExistence type="predicted"/>
<dbReference type="SUPFAM" id="SSF48452">
    <property type="entry name" value="TPR-like"/>
    <property type="match status" value="1"/>
</dbReference>
<dbReference type="OrthoDB" id="7875107at2"/>
<dbReference type="AlphaFoldDB" id="A0A443LL71"/>
<dbReference type="Gene3D" id="3.40.50.10140">
    <property type="entry name" value="Toll/interleukin-1 receptor homology (TIR) domain"/>
    <property type="match status" value="1"/>
</dbReference>
<accession>A0A443LL71</accession>
<keyword evidence="3" id="KW-1185">Reference proteome</keyword>
<organism evidence="2 3">
    <name type="scientific">Paenirhodobacter ferrireducens</name>
    <dbReference type="NCBI Taxonomy" id="1215032"/>
    <lineage>
        <taxon>Bacteria</taxon>
        <taxon>Pseudomonadati</taxon>
        <taxon>Pseudomonadota</taxon>
        <taxon>Alphaproteobacteria</taxon>
        <taxon>Rhodobacterales</taxon>
        <taxon>Rhodobacter group</taxon>
        <taxon>Paenirhodobacter</taxon>
    </lineage>
</organism>
<dbReference type="InterPro" id="IPR035897">
    <property type="entry name" value="Toll_tir_struct_dom_sf"/>
</dbReference>
<dbReference type="Proteomes" id="UP000286594">
    <property type="component" value="Unassembled WGS sequence"/>
</dbReference>
<dbReference type="Gene3D" id="1.25.40.10">
    <property type="entry name" value="Tetratricopeptide repeat domain"/>
    <property type="match status" value="1"/>
</dbReference>
<gene>
    <name evidence="2" type="ORF">EOW65_07900</name>
</gene>
<name>A0A443LL71_9RHOB</name>
<sequence length="834" mass="92851">MMRVFLSHSSVDKGFVEAVAHELKPGTYELDSETFDAGILNSAAIIKALNRADIFCIFLSGPAIDSHYVDFETGLAIELAARGTIQRILPICLDETSFQRASSVLKLFNIVRKQISPESAARLIQGTMISVGSEKQMGAHPFIGREREIEALEAQTADPNRPPSKALYVSGIYGSGRRTLVRKFYSDQFPEVNQVFPKVSIPSDVGIEELFRLVLFAAHPNISVKNLQAYDLDFSMQAPEKKAKTVADLISSFISQGEALIMEDEGGLLEDSGDFTPDAESVIKEIANRPHPPLAVVARRMMPMRFRRNDVAYANLTSFDHKTSRRLMSKVISAAGISANPAQVDQLTEMSEGHPYNHYRIVEEIQARTLDVFLAEADEFYIWKHRQGTEYLHQIELNDDERKVVAVLTMVPSLDFETLVAGCDLAPEQVAKALERLIDLHVLETAGSVYKIAPPLRIAAEKDPRAAASTSEVRRAVSAIADGLNVRFGDGTAPIQLLDTAIISSIDSGIEAQSYVSALILPSHFVWLMKEKYDQGDYTEAIRLAKEALNRSERLSFKGRVTACRYLCLAASRRFDDDEFTRGIELLEGYGGDAFAQSNINFLKGFRERLKGNLPIAENFFREAYRLSPGSASPARELASICLARGLLEDAESFAREVLAAGSTNSFIYDVLAAALIRKLGKNAQENWELQDILGKLEVLSAEDGRSFFLTRRAELELVTGDISGATNTIRSALNMTPNVFEAHRISAQILIAARRFGPAQTELNWMRERTTQGRSDESRQNYRMYLETQAEFFTETHDFGKARAIFTKANLFTDGEISEARRKIDTAEAYFRK</sequence>
<evidence type="ECO:0000313" key="2">
    <source>
        <dbReference type="EMBL" id="RWR49869.1"/>
    </source>
</evidence>
<dbReference type="Pfam" id="PF13676">
    <property type="entry name" value="TIR_2"/>
    <property type="match status" value="1"/>
</dbReference>
<comment type="caution">
    <text evidence="2">The sequence shown here is derived from an EMBL/GenBank/DDBJ whole genome shotgun (WGS) entry which is preliminary data.</text>
</comment>
<dbReference type="InterPro" id="IPR011990">
    <property type="entry name" value="TPR-like_helical_dom_sf"/>
</dbReference>
<dbReference type="SUPFAM" id="SSF52200">
    <property type="entry name" value="Toll/Interleukin receptor TIR domain"/>
    <property type="match status" value="1"/>
</dbReference>
<feature type="domain" description="TIR" evidence="1">
    <location>
        <begin position="4"/>
        <end position="97"/>
    </location>
</feature>